<dbReference type="AlphaFoldDB" id="A0A7I8WF06"/>
<organism evidence="1 2">
    <name type="scientific">Dimorphilus gyrociliatus</name>
    <dbReference type="NCBI Taxonomy" id="2664684"/>
    <lineage>
        <taxon>Eukaryota</taxon>
        <taxon>Metazoa</taxon>
        <taxon>Spiralia</taxon>
        <taxon>Lophotrochozoa</taxon>
        <taxon>Annelida</taxon>
        <taxon>Polychaeta</taxon>
        <taxon>Polychaeta incertae sedis</taxon>
        <taxon>Dinophilidae</taxon>
        <taxon>Dimorphilus</taxon>
    </lineage>
</organism>
<evidence type="ECO:0000313" key="1">
    <source>
        <dbReference type="EMBL" id="CAD5126788.1"/>
    </source>
</evidence>
<accession>A0A7I8WF06</accession>
<evidence type="ECO:0000313" key="2">
    <source>
        <dbReference type="Proteomes" id="UP000549394"/>
    </source>
</evidence>
<gene>
    <name evidence="1" type="ORF">DGYR_LOCUS14014</name>
</gene>
<protein>
    <submittedName>
        <fullName evidence="1">Uncharacterized protein</fullName>
    </submittedName>
</protein>
<comment type="caution">
    <text evidence="1">The sequence shown here is derived from an EMBL/GenBank/DDBJ whole genome shotgun (WGS) entry which is preliminary data.</text>
</comment>
<proteinExistence type="predicted"/>
<dbReference type="EMBL" id="CAJFCJ010000083">
    <property type="protein sequence ID" value="CAD5126788.1"/>
    <property type="molecule type" value="Genomic_DNA"/>
</dbReference>
<sequence>MKISNETLWKYLEKRKAQTTAPEIQQEELQVPTYSTLEIDQEAIPLQNYPTFPKEGNRVIVISLRPFVEARS</sequence>
<name>A0A7I8WF06_9ANNE</name>
<dbReference type="Proteomes" id="UP000549394">
    <property type="component" value="Unassembled WGS sequence"/>
</dbReference>
<keyword evidence="2" id="KW-1185">Reference proteome</keyword>
<reference evidence="1 2" key="1">
    <citation type="submission" date="2020-08" db="EMBL/GenBank/DDBJ databases">
        <authorList>
            <person name="Hejnol A."/>
        </authorList>
    </citation>
    <scope>NUCLEOTIDE SEQUENCE [LARGE SCALE GENOMIC DNA]</scope>
</reference>